<dbReference type="GO" id="GO:0006457">
    <property type="term" value="P:protein folding"/>
    <property type="evidence" value="ECO:0007669"/>
    <property type="project" value="InterPro"/>
</dbReference>
<dbReference type="Gene3D" id="2.60.260.20">
    <property type="entry name" value="Urease metallochaperone UreE, N-terminal domain"/>
    <property type="match status" value="2"/>
</dbReference>
<dbReference type="Pfam" id="PF01556">
    <property type="entry name" value="DnaJ_C"/>
    <property type="match status" value="1"/>
</dbReference>
<dbReference type="GO" id="GO:0051087">
    <property type="term" value="F:protein-folding chaperone binding"/>
    <property type="evidence" value="ECO:0007669"/>
    <property type="project" value="TreeGrafter"/>
</dbReference>
<dbReference type="Gene3D" id="1.10.287.110">
    <property type="entry name" value="DnaJ domain"/>
    <property type="match status" value="1"/>
</dbReference>
<evidence type="ECO:0000313" key="4">
    <source>
        <dbReference type="Proteomes" id="UP000075883"/>
    </source>
</evidence>
<dbReference type="EnsemblMetazoa" id="ACUA008396-RA">
    <property type="protein sequence ID" value="ACUA008396-PA"/>
    <property type="gene ID" value="ACUA008396"/>
</dbReference>
<dbReference type="InterPro" id="IPR051339">
    <property type="entry name" value="DnaJ_subfamily_B"/>
</dbReference>
<reference evidence="4" key="1">
    <citation type="submission" date="2013-09" db="EMBL/GenBank/DDBJ databases">
        <title>The Genome Sequence of Anopheles culicifacies species A.</title>
        <authorList>
            <consortium name="The Broad Institute Genomics Platform"/>
            <person name="Neafsey D.E."/>
            <person name="Besansky N."/>
            <person name="Howell P."/>
            <person name="Walton C."/>
            <person name="Young S.K."/>
            <person name="Zeng Q."/>
            <person name="Gargeya S."/>
            <person name="Fitzgerald M."/>
            <person name="Haas B."/>
            <person name="Abouelleil A."/>
            <person name="Allen A.W."/>
            <person name="Alvarado L."/>
            <person name="Arachchi H.M."/>
            <person name="Berlin A.M."/>
            <person name="Chapman S.B."/>
            <person name="Gainer-Dewar J."/>
            <person name="Goldberg J."/>
            <person name="Griggs A."/>
            <person name="Gujja S."/>
            <person name="Hansen M."/>
            <person name="Howarth C."/>
            <person name="Imamovic A."/>
            <person name="Ireland A."/>
            <person name="Larimer J."/>
            <person name="McCowan C."/>
            <person name="Murphy C."/>
            <person name="Pearson M."/>
            <person name="Poon T.W."/>
            <person name="Priest M."/>
            <person name="Roberts A."/>
            <person name="Saif S."/>
            <person name="Shea T."/>
            <person name="Sisk P."/>
            <person name="Sykes S."/>
            <person name="Wortman J."/>
            <person name="Nusbaum C."/>
            <person name="Birren B."/>
        </authorList>
    </citation>
    <scope>NUCLEOTIDE SEQUENCE [LARGE SCALE GENOMIC DNA]</scope>
    <source>
        <strain evidence="4">A-37</strain>
    </source>
</reference>
<dbReference type="PANTHER" id="PTHR24078">
    <property type="entry name" value="DNAJ HOMOLOG SUBFAMILY C MEMBER"/>
    <property type="match status" value="1"/>
</dbReference>
<dbReference type="InterPro" id="IPR001623">
    <property type="entry name" value="DnaJ_domain"/>
</dbReference>
<sequence length="313" mass="35366">MSSQSYYAALGVREDAPMSEICQAYQHYAPLCHPDSSNYDPATFPIKDLGQQEYWLLINEACEVLTNAEWRARYNVGTLKLSLPVYEFSGDCMEIYQKFIICPRSVVVMPSEGSSESLNVVPMEPVLYVPSLAFFLDVELEEFFHGTTKTIVHARLLNVEGRAQTSLQTLAVTITPYMRHGGSFLMKGCGHEIDHAQSDVLVKLRQIPHPLFVLSGDDLIYNATVPLSTALFGGSLKIVTIDRKPLSIYIHPPFPTERPLVKRFKGEGMKTQTGRGNLIVNIYVKIPYVPLHMRDRMESIVREMEQFIAMDKN</sequence>
<name>A0A182M3A6_9DIPT</name>
<evidence type="ECO:0000259" key="2">
    <source>
        <dbReference type="PROSITE" id="PS50076"/>
    </source>
</evidence>
<proteinExistence type="predicted"/>
<dbReference type="VEuPathDB" id="VectorBase:ACUA008396"/>
<organism evidence="3 4">
    <name type="scientific">Anopheles culicifacies</name>
    <dbReference type="NCBI Taxonomy" id="139723"/>
    <lineage>
        <taxon>Eukaryota</taxon>
        <taxon>Metazoa</taxon>
        <taxon>Ecdysozoa</taxon>
        <taxon>Arthropoda</taxon>
        <taxon>Hexapoda</taxon>
        <taxon>Insecta</taxon>
        <taxon>Pterygota</taxon>
        <taxon>Neoptera</taxon>
        <taxon>Endopterygota</taxon>
        <taxon>Diptera</taxon>
        <taxon>Nematocera</taxon>
        <taxon>Culicoidea</taxon>
        <taxon>Culicidae</taxon>
        <taxon>Anophelinae</taxon>
        <taxon>Anopheles</taxon>
        <taxon>culicifacies species complex</taxon>
    </lineage>
</organism>
<keyword evidence="1" id="KW-0143">Chaperone</keyword>
<dbReference type="AlphaFoldDB" id="A0A182M3A6"/>
<dbReference type="Pfam" id="PF00226">
    <property type="entry name" value="DnaJ"/>
    <property type="match status" value="1"/>
</dbReference>
<evidence type="ECO:0000313" key="3">
    <source>
        <dbReference type="EnsemblMetazoa" id="ACUA008396-PA"/>
    </source>
</evidence>
<evidence type="ECO:0000256" key="1">
    <source>
        <dbReference type="ARBA" id="ARBA00023186"/>
    </source>
</evidence>
<dbReference type="CDD" id="cd06257">
    <property type="entry name" value="DnaJ"/>
    <property type="match status" value="1"/>
</dbReference>
<dbReference type="GO" id="GO:0051082">
    <property type="term" value="F:unfolded protein binding"/>
    <property type="evidence" value="ECO:0007669"/>
    <property type="project" value="InterPro"/>
</dbReference>
<dbReference type="PANTHER" id="PTHR24078:SF576">
    <property type="entry name" value="AT19485P-RELATED"/>
    <property type="match status" value="1"/>
</dbReference>
<reference evidence="3" key="2">
    <citation type="submission" date="2020-05" db="UniProtKB">
        <authorList>
            <consortium name="EnsemblMetazoa"/>
        </authorList>
    </citation>
    <scope>IDENTIFICATION</scope>
    <source>
        <strain evidence="3">A-37</strain>
    </source>
</reference>
<dbReference type="EMBL" id="AXCM01005053">
    <property type="status" value="NOT_ANNOTATED_CDS"/>
    <property type="molecule type" value="Genomic_DNA"/>
</dbReference>
<dbReference type="STRING" id="139723.A0A182M3A6"/>
<accession>A0A182M3A6</accession>
<dbReference type="CDD" id="cd10747">
    <property type="entry name" value="DnaJ_C"/>
    <property type="match status" value="1"/>
</dbReference>
<dbReference type="InterPro" id="IPR036869">
    <property type="entry name" value="J_dom_sf"/>
</dbReference>
<dbReference type="InterPro" id="IPR008971">
    <property type="entry name" value="HSP40/DnaJ_pept-bd"/>
</dbReference>
<dbReference type="InterPro" id="IPR002939">
    <property type="entry name" value="DnaJ_C"/>
</dbReference>
<dbReference type="PROSITE" id="PS50076">
    <property type="entry name" value="DNAJ_2"/>
    <property type="match status" value="1"/>
</dbReference>
<keyword evidence="4" id="KW-1185">Reference proteome</keyword>
<dbReference type="Proteomes" id="UP000075883">
    <property type="component" value="Unassembled WGS sequence"/>
</dbReference>
<protein>
    <recommendedName>
        <fullName evidence="2">J domain-containing protein</fullName>
    </recommendedName>
</protein>
<dbReference type="GO" id="GO:0005829">
    <property type="term" value="C:cytosol"/>
    <property type="evidence" value="ECO:0007669"/>
    <property type="project" value="TreeGrafter"/>
</dbReference>
<dbReference type="SUPFAM" id="SSF49493">
    <property type="entry name" value="HSP40/DnaJ peptide-binding domain"/>
    <property type="match status" value="2"/>
</dbReference>
<feature type="domain" description="J" evidence="2">
    <location>
        <begin position="5"/>
        <end position="78"/>
    </location>
</feature>
<dbReference type="SUPFAM" id="SSF46565">
    <property type="entry name" value="Chaperone J-domain"/>
    <property type="match status" value="1"/>
</dbReference>